<reference evidence="2" key="4">
    <citation type="submission" date="2024-05" db="EMBL/GenBank/DDBJ databases">
        <authorList>
            <person name="Sun Q."/>
            <person name="Zhou Y."/>
        </authorList>
    </citation>
    <scope>NUCLEOTIDE SEQUENCE</scope>
    <source>
        <strain evidence="2">CGMCC 1.15931</strain>
    </source>
</reference>
<evidence type="ECO:0000313" key="4">
    <source>
        <dbReference type="Proteomes" id="UP000430634"/>
    </source>
</evidence>
<dbReference type="EMBL" id="BMKG01000055">
    <property type="protein sequence ID" value="GGC25549.1"/>
    <property type="molecule type" value="Genomic_DNA"/>
</dbReference>
<organism evidence="3 4">
    <name type="scientific">Pseudoduganella buxea</name>
    <dbReference type="NCBI Taxonomy" id="1949069"/>
    <lineage>
        <taxon>Bacteria</taxon>
        <taxon>Pseudomonadati</taxon>
        <taxon>Pseudomonadota</taxon>
        <taxon>Betaproteobacteria</taxon>
        <taxon>Burkholderiales</taxon>
        <taxon>Oxalobacteraceae</taxon>
        <taxon>Telluria group</taxon>
        <taxon>Pseudoduganella</taxon>
    </lineage>
</organism>
<proteinExistence type="predicted"/>
<feature type="region of interest" description="Disordered" evidence="1">
    <location>
        <begin position="99"/>
        <end position="122"/>
    </location>
</feature>
<sequence>MESWTIRIEDANLQGSTFALQSKGDCYLSANTKLVGFDKALAVSSEELAQRFLDALMPTMRRRHGQDVTLSIAHCVHSKKRPLDDVLVMARIEQASFAPNKRPLGTKENFQGRACEHGENGR</sequence>
<dbReference type="EMBL" id="WNKZ01000168">
    <property type="protein sequence ID" value="MTV56384.1"/>
    <property type="molecule type" value="Genomic_DNA"/>
</dbReference>
<comment type="caution">
    <text evidence="3">The sequence shown here is derived from an EMBL/GenBank/DDBJ whole genome shotgun (WGS) entry which is preliminary data.</text>
</comment>
<dbReference type="RefSeq" id="WP_155473602.1">
    <property type="nucleotide sequence ID" value="NZ_BMKG01000055.1"/>
</dbReference>
<dbReference type="AlphaFoldDB" id="A0A6I3T4L2"/>
<name>A0A6I3T4L2_9BURK</name>
<evidence type="ECO:0000313" key="5">
    <source>
        <dbReference type="Proteomes" id="UP000622638"/>
    </source>
</evidence>
<accession>A0A6I3T4L2</accession>
<dbReference type="OrthoDB" id="9864898at2"/>
<reference evidence="3 4" key="3">
    <citation type="submission" date="2019-11" db="EMBL/GenBank/DDBJ databases">
        <title>Type strains purchased from KCTC, JCM and DSMZ.</title>
        <authorList>
            <person name="Lu H."/>
        </authorList>
    </citation>
    <scope>NUCLEOTIDE SEQUENCE [LARGE SCALE GENOMIC DNA]</scope>
    <source>
        <strain evidence="3 4">KCTC 52429</strain>
    </source>
</reference>
<evidence type="ECO:0000313" key="2">
    <source>
        <dbReference type="EMBL" id="GGC25549.1"/>
    </source>
</evidence>
<gene>
    <name evidence="2" type="ORF">GCM10011572_53680</name>
    <name evidence="3" type="ORF">GM672_27060</name>
</gene>
<keyword evidence="5" id="KW-1185">Reference proteome</keyword>
<evidence type="ECO:0000313" key="3">
    <source>
        <dbReference type="EMBL" id="MTV56384.1"/>
    </source>
</evidence>
<reference evidence="2" key="1">
    <citation type="journal article" date="2014" name="Int. J. Syst. Evol. Microbiol.">
        <title>Complete genome of a new Firmicutes species belonging to the dominant human colonic microbiota ('Ruminococcus bicirculans') reveals two chromosomes and a selective capacity to utilize plant glucans.</title>
        <authorList>
            <consortium name="NISC Comparative Sequencing Program"/>
            <person name="Wegmann U."/>
            <person name="Louis P."/>
            <person name="Goesmann A."/>
            <person name="Henrissat B."/>
            <person name="Duncan S.H."/>
            <person name="Flint H.J."/>
        </authorList>
    </citation>
    <scope>NUCLEOTIDE SEQUENCE</scope>
    <source>
        <strain evidence="2">CGMCC 1.15931</strain>
    </source>
</reference>
<reference evidence="5" key="2">
    <citation type="journal article" date="2019" name="Int. J. Syst. Evol. Microbiol.">
        <title>The Global Catalogue of Microorganisms (GCM) 10K type strain sequencing project: providing services to taxonomists for standard genome sequencing and annotation.</title>
        <authorList>
            <consortium name="The Broad Institute Genomics Platform"/>
            <consortium name="The Broad Institute Genome Sequencing Center for Infectious Disease"/>
            <person name="Wu L."/>
            <person name="Ma J."/>
        </authorList>
    </citation>
    <scope>NUCLEOTIDE SEQUENCE [LARGE SCALE GENOMIC DNA]</scope>
    <source>
        <strain evidence="5">CGMCC 1.15931</strain>
    </source>
</reference>
<protein>
    <submittedName>
        <fullName evidence="3">Uncharacterized protein</fullName>
    </submittedName>
</protein>
<dbReference type="Proteomes" id="UP000430634">
    <property type="component" value="Unassembled WGS sequence"/>
</dbReference>
<dbReference type="Proteomes" id="UP000622638">
    <property type="component" value="Unassembled WGS sequence"/>
</dbReference>
<evidence type="ECO:0000256" key="1">
    <source>
        <dbReference type="SAM" id="MobiDB-lite"/>
    </source>
</evidence>